<dbReference type="PANTHER" id="PTHR30273">
    <property type="entry name" value="PERIPLASMIC SIGNAL SENSOR AND SIGMA FACTOR ACTIVATOR FECR-RELATED"/>
    <property type="match status" value="1"/>
</dbReference>
<evidence type="ECO:0000313" key="3">
    <source>
        <dbReference type="EMBL" id="MFG6417204.1"/>
    </source>
</evidence>
<name>A0ABW7EWK6_9BURK</name>
<dbReference type="EMBL" id="JBIGHY010000018">
    <property type="protein sequence ID" value="MFG6417204.1"/>
    <property type="molecule type" value="Genomic_DNA"/>
</dbReference>
<dbReference type="Gene3D" id="2.60.120.1440">
    <property type="match status" value="1"/>
</dbReference>
<reference evidence="3 4" key="1">
    <citation type="submission" date="2024-09" db="EMBL/GenBank/DDBJ databases">
        <title>Novel species of the genus Pelomonas and Roseateles isolated from streams.</title>
        <authorList>
            <person name="Lu H."/>
        </authorList>
    </citation>
    <scope>NUCLEOTIDE SEQUENCE [LARGE SCALE GENOMIC DNA]</scope>
    <source>
        <strain evidence="3 4">DC23W</strain>
    </source>
</reference>
<dbReference type="RefSeq" id="WP_394473263.1">
    <property type="nucleotide sequence ID" value="NZ_JBIGHY010000018.1"/>
</dbReference>
<dbReference type="Pfam" id="PF16220">
    <property type="entry name" value="DUF4880"/>
    <property type="match status" value="1"/>
</dbReference>
<feature type="domain" description="FecR protein" evidence="1">
    <location>
        <begin position="109"/>
        <end position="204"/>
    </location>
</feature>
<evidence type="ECO:0000259" key="1">
    <source>
        <dbReference type="Pfam" id="PF04773"/>
    </source>
</evidence>
<dbReference type="PIRSF" id="PIRSF018266">
    <property type="entry name" value="FecR"/>
    <property type="match status" value="1"/>
</dbReference>
<sequence>MTPEIAAEAAAWIASLHSPERSQDMEDDFHAWQRASPAHREAFEQMTDIWQAIPGTEAARAFAQASEREERNVKRAHSAAWRWAGAASLGVLVTAGVVGVQQWHDRNLYVTPVGEQRSVMLADGTRMLLNTASQARVDFSPQQRIVEVSAGEALFEVAKDASRPFVVRIAGSEVVAVGTVFSVRYSDGPQLDDALMVTLLEGLVNVRPASGGDGNLRVQRAVALKPGDRLTVQREAPASPAVEAKMDRPNIDRALAWQRHEASFDATPLSDAIAEINRYSRTRIAMSSEVQEAHYLISGVYRTGDSAAFANAVAMLYGLNVREVDGRIELQKIR</sequence>
<protein>
    <submittedName>
        <fullName evidence="3">FecR family protein</fullName>
    </submittedName>
</protein>
<accession>A0ABW7EWK6</accession>
<gene>
    <name evidence="3" type="ORF">ACG02S_25235</name>
</gene>
<organism evidence="3 4">
    <name type="scientific">Pelomonas dachongensis</name>
    <dbReference type="NCBI Taxonomy" id="3299029"/>
    <lineage>
        <taxon>Bacteria</taxon>
        <taxon>Pseudomonadati</taxon>
        <taxon>Pseudomonadota</taxon>
        <taxon>Betaproteobacteria</taxon>
        <taxon>Burkholderiales</taxon>
        <taxon>Sphaerotilaceae</taxon>
        <taxon>Roseateles</taxon>
    </lineage>
</organism>
<dbReference type="Pfam" id="PF04773">
    <property type="entry name" value="FecR"/>
    <property type="match status" value="1"/>
</dbReference>
<dbReference type="InterPro" id="IPR006860">
    <property type="entry name" value="FecR"/>
</dbReference>
<dbReference type="PANTHER" id="PTHR30273:SF2">
    <property type="entry name" value="PROTEIN FECR"/>
    <property type="match status" value="1"/>
</dbReference>
<proteinExistence type="predicted"/>
<evidence type="ECO:0000313" key="4">
    <source>
        <dbReference type="Proteomes" id="UP001606300"/>
    </source>
</evidence>
<feature type="domain" description="FecR N-terminal" evidence="2">
    <location>
        <begin position="8"/>
        <end position="47"/>
    </location>
</feature>
<evidence type="ECO:0000259" key="2">
    <source>
        <dbReference type="Pfam" id="PF16220"/>
    </source>
</evidence>
<dbReference type="Proteomes" id="UP001606300">
    <property type="component" value="Unassembled WGS sequence"/>
</dbReference>
<keyword evidence="4" id="KW-1185">Reference proteome</keyword>
<dbReference type="InterPro" id="IPR012373">
    <property type="entry name" value="Ferrdict_sens_TM"/>
</dbReference>
<comment type="caution">
    <text evidence="3">The sequence shown here is derived from an EMBL/GenBank/DDBJ whole genome shotgun (WGS) entry which is preliminary data.</text>
</comment>
<dbReference type="InterPro" id="IPR032623">
    <property type="entry name" value="FecR_N"/>
</dbReference>